<dbReference type="EMBL" id="CP098242">
    <property type="protein sequence ID" value="WAW10210.1"/>
    <property type="molecule type" value="Genomic_DNA"/>
</dbReference>
<dbReference type="Proteomes" id="UP001156215">
    <property type="component" value="Chromosome"/>
</dbReference>
<dbReference type="FunFam" id="3.90.80.10:FF:000003">
    <property type="entry name" value="Inorganic pyrophosphatase"/>
    <property type="match status" value="1"/>
</dbReference>
<feature type="binding site" evidence="7">
    <location>
        <position position="103"/>
    </location>
    <ligand>
        <name>Mg(2+)</name>
        <dbReference type="ChEBI" id="CHEBI:18420"/>
        <label>1</label>
    </ligand>
</feature>
<comment type="catalytic activity">
    <reaction evidence="6 7">
        <text>diphosphate + H2O = 2 phosphate + H(+)</text>
        <dbReference type="Rhea" id="RHEA:24576"/>
        <dbReference type="ChEBI" id="CHEBI:15377"/>
        <dbReference type="ChEBI" id="CHEBI:15378"/>
        <dbReference type="ChEBI" id="CHEBI:33019"/>
        <dbReference type="ChEBI" id="CHEBI:43474"/>
        <dbReference type="EC" id="3.6.1.1"/>
    </reaction>
</comment>
<feature type="binding site" evidence="7">
    <location>
        <position position="44"/>
    </location>
    <ligand>
        <name>substrate</name>
    </ligand>
</feature>
<dbReference type="GO" id="GO:0004427">
    <property type="term" value="F:inorganic diphosphate phosphatase activity"/>
    <property type="evidence" value="ECO:0007669"/>
    <property type="project" value="UniProtKB-UniRule"/>
</dbReference>
<evidence type="ECO:0000256" key="3">
    <source>
        <dbReference type="ARBA" id="ARBA00022723"/>
    </source>
</evidence>
<reference evidence="8" key="1">
    <citation type="journal article" date="2022" name="Front. Microbiol.">
        <title>New perspectives on an old grouping: The genomic and phenotypic variability of Oxalobacter formigenes and the implications for calcium oxalate stone prevention.</title>
        <authorList>
            <person name="Chmiel J.A."/>
            <person name="Carr C."/>
            <person name="Stuivenberg G.A."/>
            <person name="Venema R."/>
            <person name="Chanyi R.M."/>
            <person name="Al K.F."/>
            <person name="Giguere D."/>
            <person name="Say H."/>
            <person name="Akouris P.P."/>
            <person name="Dominguez Romero S.A."/>
            <person name="Kwong A."/>
            <person name="Tai V."/>
            <person name="Koval S.F."/>
            <person name="Razvi H."/>
            <person name="Bjazevic J."/>
            <person name="Burton J.P."/>
        </authorList>
    </citation>
    <scope>NUCLEOTIDE SEQUENCE</scope>
    <source>
        <strain evidence="8">WoOx3</strain>
    </source>
</reference>
<dbReference type="PANTHER" id="PTHR10286">
    <property type="entry name" value="INORGANIC PYROPHOSPHATASE"/>
    <property type="match status" value="1"/>
</dbReference>
<dbReference type="RefSeq" id="WP_269309213.1">
    <property type="nucleotide sequence ID" value="NZ_CP098242.1"/>
</dbReference>
<keyword evidence="9" id="KW-1185">Reference proteome</keyword>
<dbReference type="PROSITE" id="PS00387">
    <property type="entry name" value="PPASE"/>
    <property type="match status" value="1"/>
</dbReference>
<dbReference type="SUPFAM" id="SSF50324">
    <property type="entry name" value="Inorganic pyrophosphatase"/>
    <property type="match status" value="1"/>
</dbReference>
<evidence type="ECO:0000313" key="9">
    <source>
        <dbReference type="Proteomes" id="UP001156215"/>
    </source>
</evidence>
<feature type="binding site" evidence="7">
    <location>
        <position position="66"/>
    </location>
    <ligand>
        <name>Mg(2+)</name>
        <dbReference type="ChEBI" id="CHEBI:18420"/>
        <label>1</label>
    </ligand>
</feature>
<accession>A0A9E9LYW1</accession>
<dbReference type="InterPro" id="IPR008162">
    <property type="entry name" value="Pyrophosphatase"/>
</dbReference>
<evidence type="ECO:0000313" key="8">
    <source>
        <dbReference type="EMBL" id="WAW10210.1"/>
    </source>
</evidence>
<organism evidence="8 9">
    <name type="scientific">Oxalobacter vibrioformis</name>
    <dbReference type="NCBI Taxonomy" id="933080"/>
    <lineage>
        <taxon>Bacteria</taxon>
        <taxon>Pseudomonadati</taxon>
        <taxon>Pseudomonadota</taxon>
        <taxon>Betaproteobacteria</taxon>
        <taxon>Burkholderiales</taxon>
        <taxon>Oxalobacteraceae</taxon>
        <taxon>Oxalobacter</taxon>
    </lineage>
</organism>
<dbReference type="AlphaFoldDB" id="A0A9E9LYW1"/>
<dbReference type="GO" id="GO:0000287">
    <property type="term" value="F:magnesium ion binding"/>
    <property type="evidence" value="ECO:0007669"/>
    <property type="project" value="UniProtKB-UniRule"/>
</dbReference>
<evidence type="ECO:0000256" key="1">
    <source>
        <dbReference type="ARBA" id="ARBA00001946"/>
    </source>
</evidence>
<feature type="binding site" evidence="7">
    <location>
        <position position="30"/>
    </location>
    <ligand>
        <name>substrate</name>
    </ligand>
</feature>
<keyword evidence="2 7" id="KW-0963">Cytoplasm</keyword>
<dbReference type="GO" id="GO:0006796">
    <property type="term" value="P:phosphate-containing compound metabolic process"/>
    <property type="evidence" value="ECO:0007669"/>
    <property type="project" value="InterPro"/>
</dbReference>
<evidence type="ECO:0000256" key="4">
    <source>
        <dbReference type="ARBA" id="ARBA00022801"/>
    </source>
</evidence>
<feature type="binding site" evidence="7">
    <location>
        <position position="71"/>
    </location>
    <ligand>
        <name>Mg(2+)</name>
        <dbReference type="ChEBI" id="CHEBI:18420"/>
        <label>2</label>
    </ligand>
</feature>
<comment type="cofactor">
    <cofactor evidence="1 7">
        <name>Mg(2+)</name>
        <dbReference type="ChEBI" id="CHEBI:18420"/>
    </cofactor>
</comment>
<protein>
    <recommendedName>
        <fullName evidence="7">Inorganic pyrophosphatase</fullName>
        <ecNumber evidence="7">3.6.1.1</ecNumber>
    </recommendedName>
    <alternativeName>
        <fullName evidence="7">Pyrophosphate phospho-hydrolase</fullName>
        <shortName evidence="7">PPase</shortName>
    </alternativeName>
</protein>
<sequence length="179" mass="20361">MNIWHDIAADRVTPESFYAVIEISRGGKVKYELDKETGLLLMDRILYTSTQYPANYGFIPRTYAADNDPLDVLVLCSEVLAPLSLVKCFPIGVISMVDGDEKDEKIIALPYGDPVYNEYANIDELPHHIASEISHFFSVYKALEGKSTVIDDIQGPETARQIIKDYIEEYERRRPELVK</sequence>
<keyword evidence="5 7" id="KW-0460">Magnesium</keyword>
<dbReference type="CDD" id="cd00412">
    <property type="entry name" value="pyrophosphatase"/>
    <property type="match status" value="1"/>
</dbReference>
<evidence type="ECO:0000256" key="5">
    <source>
        <dbReference type="ARBA" id="ARBA00022842"/>
    </source>
</evidence>
<evidence type="ECO:0000256" key="7">
    <source>
        <dbReference type="HAMAP-Rule" id="MF_00209"/>
    </source>
</evidence>
<dbReference type="HAMAP" id="MF_00209">
    <property type="entry name" value="Inorganic_PPase"/>
    <property type="match status" value="1"/>
</dbReference>
<comment type="function">
    <text evidence="7">Catalyzes the hydrolysis of inorganic pyrophosphate (PPi) forming two phosphate ions.</text>
</comment>
<proteinExistence type="inferred from homology"/>
<comment type="similarity">
    <text evidence="7">Belongs to the PPase family.</text>
</comment>
<evidence type="ECO:0000256" key="2">
    <source>
        <dbReference type="ARBA" id="ARBA00022490"/>
    </source>
</evidence>
<feature type="binding site" evidence="7">
    <location>
        <position position="140"/>
    </location>
    <ligand>
        <name>substrate</name>
    </ligand>
</feature>
<gene>
    <name evidence="7" type="primary">ppa</name>
    <name evidence="8" type="ORF">NB640_00630</name>
</gene>
<dbReference type="KEGG" id="ovb:NB640_00630"/>
<name>A0A9E9LYW1_9BURK</name>
<dbReference type="InterPro" id="IPR036649">
    <property type="entry name" value="Pyrophosphatase_sf"/>
</dbReference>
<feature type="binding site" evidence="7">
    <location>
        <position position="71"/>
    </location>
    <ligand>
        <name>Mg(2+)</name>
        <dbReference type="ChEBI" id="CHEBI:18420"/>
        <label>1</label>
    </ligand>
</feature>
<feature type="binding site" evidence="7">
    <location>
        <position position="56"/>
    </location>
    <ligand>
        <name>substrate</name>
    </ligand>
</feature>
<comment type="subcellular location">
    <subcellularLocation>
        <location evidence="7">Cytoplasm</location>
    </subcellularLocation>
</comment>
<dbReference type="GO" id="GO:0005737">
    <property type="term" value="C:cytoplasm"/>
    <property type="evidence" value="ECO:0007669"/>
    <property type="project" value="UniProtKB-SubCell"/>
</dbReference>
<dbReference type="EC" id="3.6.1.1" evidence="7"/>
<comment type="subunit">
    <text evidence="7">Homohexamer.</text>
</comment>
<evidence type="ECO:0000256" key="6">
    <source>
        <dbReference type="ARBA" id="ARBA00047820"/>
    </source>
</evidence>
<keyword evidence="4 7" id="KW-0378">Hydrolase</keyword>
<keyword evidence="3 7" id="KW-0479">Metal-binding</keyword>
<dbReference type="Gene3D" id="3.90.80.10">
    <property type="entry name" value="Inorganic pyrophosphatase"/>
    <property type="match status" value="1"/>
</dbReference>
<dbReference type="Pfam" id="PF00719">
    <property type="entry name" value="Pyrophosphatase"/>
    <property type="match status" value="1"/>
</dbReference>